<dbReference type="Proteomes" id="UP000324222">
    <property type="component" value="Unassembled WGS sequence"/>
</dbReference>
<evidence type="ECO:0000313" key="3">
    <source>
        <dbReference type="Proteomes" id="UP000324222"/>
    </source>
</evidence>
<feature type="compositionally biased region" description="Polar residues" evidence="1">
    <location>
        <begin position="18"/>
        <end position="27"/>
    </location>
</feature>
<feature type="region of interest" description="Disordered" evidence="1">
    <location>
        <begin position="1"/>
        <end position="34"/>
    </location>
</feature>
<evidence type="ECO:0000256" key="1">
    <source>
        <dbReference type="SAM" id="MobiDB-lite"/>
    </source>
</evidence>
<organism evidence="2 3">
    <name type="scientific">Portunus trituberculatus</name>
    <name type="common">Swimming crab</name>
    <name type="synonym">Neptunus trituberculatus</name>
    <dbReference type="NCBI Taxonomy" id="210409"/>
    <lineage>
        <taxon>Eukaryota</taxon>
        <taxon>Metazoa</taxon>
        <taxon>Ecdysozoa</taxon>
        <taxon>Arthropoda</taxon>
        <taxon>Crustacea</taxon>
        <taxon>Multicrustacea</taxon>
        <taxon>Malacostraca</taxon>
        <taxon>Eumalacostraca</taxon>
        <taxon>Eucarida</taxon>
        <taxon>Decapoda</taxon>
        <taxon>Pleocyemata</taxon>
        <taxon>Brachyura</taxon>
        <taxon>Eubrachyura</taxon>
        <taxon>Portunoidea</taxon>
        <taxon>Portunidae</taxon>
        <taxon>Portuninae</taxon>
        <taxon>Portunus</taxon>
    </lineage>
</organism>
<comment type="caution">
    <text evidence="2">The sequence shown here is derived from an EMBL/GenBank/DDBJ whole genome shotgun (WGS) entry which is preliminary data.</text>
</comment>
<accession>A0A5B7FNX9</accession>
<evidence type="ECO:0000313" key="2">
    <source>
        <dbReference type="EMBL" id="MPC46969.1"/>
    </source>
</evidence>
<protein>
    <submittedName>
        <fullName evidence="2">Uncharacterized protein</fullName>
    </submittedName>
</protein>
<reference evidence="2 3" key="1">
    <citation type="submission" date="2019-05" db="EMBL/GenBank/DDBJ databases">
        <title>Another draft genome of Portunus trituberculatus and its Hox gene families provides insights of decapod evolution.</title>
        <authorList>
            <person name="Jeong J.-H."/>
            <person name="Song I."/>
            <person name="Kim S."/>
            <person name="Choi T."/>
            <person name="Kim D."/>
            <person name="Ryu S."/>
            <person name="Kim W."/>
        </authorList>
    </citation>
    <scope>NUCLEOTIDE SEQUENCE [LARGE SCALE GENOMIC DNA]</scope>
    <source>
        <tissue evidence="2">Muscle</tissue>
    </source>
</reference>
<sequence>MPSHSPLNTAQPFKHISSHSPQDTAQPFTHHHRLSQHLTASCILPRGVIEEGARCEELESIKANPEPTDTIDNEPCNSGVASRTFKNNGQVRSLRGVARRT</sequence>
<gene>
    <name evidence="2" type="ORF">E2C01_040701</name>
</gene>
<feature type="compositionally biased region" description="Polar residues" evidence="1">
    <location>
        <begin position="1"/>
        <end position="11"/>
    </location>
</feature>
<proteinExistence type="predicted"/>
<name>A0A5B7FNX9_PORTR</name>
<dbReference type="EMBL" id="VSRR010007472">
    <property type="protein sequence ID" value="MPC46969.1"/>
    <property type="molecule type" value="Genomic_DNA"/>
</dbReference>
<feature type="compositionally biased region" description="Polar residues" evidence="1">
    <location>
        <begin position="78"/>
        <end position="91"/>
    </location>
</feature>
<keyword evidence="3" id="KW-1185">Reference proteome</keyword>
<dbReference type="AlphaFoldDB" id="A0A5B7FNX9"/>
<feature type="region of interest" description="Disordered" evidence="1">
    <location>
        <begin position="78"/>
        <end position="101"/>
    </location>
</feature>